<feature type="domain" description="Amidohydrolase-related" evidence="2">
    <location>
        <begin position="52"/>
        <end position="402"/>
    </location>
</feature>
<gene>
    <name evidence="3" type="ORF">CFH83_03630</name>
</gene>
<dbReference type="Gene3D" id="2.30.40.10">
    <property type="entry name" value="Urease, subunit C, domain 1"/>
    <property type="match status" value="1"/>
</dbReference>
<keyword evidence="1 3" id="KW-0378">Hydrolase</keyword>
<evidence type="ECO:0000313" key="3">
    <source>
        <dbReference type="EMBL" id="DAB38900.1"/>
    </source>
</evidence>
<dbReference type="Gene3D" id="3.20.20.140">
    <property type="entry name" value="Metal-dependent hydrolases"/>
    <property type="match status" value="1"/>
</dbReference>
<dbReference type="Pfam" id="PF01979">
    <property type="entry name" value="Amidohydro_1"/>
    <property type="match status" value="1"/>
</dbReference>
<dbReference type="AlphaFoldDB" id="A0A2D3WIM4"/>
<reference evidence="3 4" key="1">
    <citation type="journal article" date="2017" name="Front. Microbiol.">
        <title>Comparative Genomic Analysis of the Class Epsilonproteobacteria and Proposed Reclassification to Epsilonbacteraeota (phyl. nov.).</title>
        <authorList>
            <person name="Waite D.W."/>
            <person name="Vanwonterghem I."/>
            <person name="Rinke C."/>
            <person name="Parks D.H."/>
            <person name="Zhang Y."/>
            <person name="Takai K."/>
            <person name="Sievert S.M."/>
            <person name="Simon J."/>
            <person name="Campbell B.J."/>
            <person name="Hanson T.E."/>
            <person name="Woyke T."/>
            <person name="Klotz M.G."/>
            <person name="Hugenholtz P."/>
        </authorList>
    </citation>
    <scope>NUCLEOTIDE SEQUENCE [LARGE SCALE GENOMIC DNA]</scope>
    <source>
        <strain evidence="3">UBA12443</strain>
    </source>
</reference>
<dbReference type="SUPFAM" id="SSF51556">
    <property type="entry name" value="Metallo-dependent hydrolases"/>
    <property type="match status" value="1"/>
</dbReference>
<organism evidence="3 4">
    <name type="scientific">Sulfuricurvum kujiense</name>
    <dbReference type="NCBI Taxonomy" id="148813"/>
    <lineage>
        <taxon>Bacteria</taxon>
        <taxon>Pseudomonadati</taxon>
        <taxon>Campylobacterota</taxon>
        <taxon>Epsilonproteobacteria</taxon>
        <taxon>Campylobacterales</taxon>
        <taxon>Sulfurimonadaceae</taxon>
        <taxon>Sulfuricurvum</taxon>
    </lineage>
</organism>
<accession>A0A2D3WIM4</accession>
<dbReference type="SUPFAM" id="SSF51338">
    <property type="entry name" value="Composite domain of metallo-dependent hydrolases"/>
    <property type="match status" value="1"/>
</dbReference>
<dbReference type="Proteomes" id="UP000228859">
    <property type="component" value="Unassembled WGS sequence"/>
</dbReference>
<dbReference type="EMBL" id="DLUI01000057">
    <property type="protein sequence ID" value="DAB38900.1"/>
    <property type="molecule type" value="Genomic_DNA"/>
</dbReference>
<name>A0A2D3WIM4_9BACT</name>
<evidence type="ECO:0000259" key="2">
    <source>
        <dbReference type="Pfam" id="PF01979"/>
    </source>
</evidence>
<dbReference type="InterPro" id="IPR011059">
    <property type="entry name" value="Metal-dep_hydrolase_composite"/>
</dbReference>
<dbReference type="NCBIfam" id="NF006269">
    <property type="entry name" value="PRK08418.1"/>
    <property type="match status" value="1"/>
</dbReference>
<proteinExistence type="predicted"/>
<evidence type="ECO:0000313" key="4">
    <source>
        <dbReference type="Proteomes" id="UP000228859"/>
    </source>
</evidence>
<protein>
    <submittedName>
        <fullName evidence="3">Chlorohydrolase</fullName>
    </submittedName>
</protein>
<sequence>MKILLADALFTDGTILRDHGIVFDKTIIDVSPNDTLRSRYGAQCTELGEGSILVPGLINAHVHLEFSANRSTLTYGEFMPWLSSVIASRDELVNECDDGCTTRAIEMMLSNGITAFGAVSSYGFDLEPCFKAPQKVVFFNELIGSDPMMADALYGNFQERLFASQELKRDGFYPSVAIHSPYSVHRVLIQKGLKYAKDKELRVTAHFMESPAEREWLDNNSGAFAPFFQNFLKQTQAANTAEEFLSYFRDVPTLFTHAIHASEEELATISEGKHTIIHCPISNRLLGNGVLDLKPLEEKTIRFLCGTDGLSSNYTLDLFEEMKIALFIHPNDDLLTLAQKLWRGVTSDAAEALRLNCGKIMPDYDADILVMRVNYPINEQLPIHLINQPRVIESIYIQGEKVQ</sequence>
<dbReference type="GO" id="GO:0016810">
    <property type="term" value="F:hydrolase activity, acting on carbon-nitrogen (but not peptide) bonds"/>
    <property type="evidence" value="ECO:0007669"/>
    <property type="project" value="InterPro"/>
</dbReference>
<evidence type="ECO:0000256" key="1">
    <source>
        <dbReference type="ARBA" id="ARBA00022801"/>
    </source>
</evidence>
<dbReference type="PANTHER" id="PTHR43794:SF11">
    <property type="entry name" value="AMIDOHYDROLASE-RELATED DOMAIN-CONTAINING PROTEIN"/>
    <property type="match status" value="1"/>
</dbReference>
<dbReference type="InterPro" id="IPR050287">
    <property type="entry name" value="MTA/SAH_deaminase"/>
</dbReference>
<dbReference type="RefSeq" id="WP_294895787.1">
    <property type="nucleotide sequence ID" value="NZ_DLUI01000057.1"/>
</dbReference>
<dbReference type="InterPro" id="IPR032466">
    <property type="entry name" value="Metal_Hydrolase"/>
</dbReference>
<comment type="caution">
    <text evidence="3">The sequence shown here is derived from an EMBL/GenBank/DDBJ whole genome shotgun (WGS) entry which is preliminary data.</text>
</comment>
<dbReference type="PANTHER" id="PTHR43794">
    <property type="entry name" value="AMINOHYDROLASE SSNA-RELATED"/>
    <property type="match status" value="1"/>
</dbReference>
<dbReference type="InterPro" id="IPR006680">
    <property type="entry name" value="Amidohydro-rel"/>
</dbReference>